<name>A0A1H2YS07_9FLAO</name>
<dbReference type="STRING" id="1073328.SAMN05216294_3089"/>
<feature type="domain" description="Glycosyltransferase subfamily 4-like N-terminal" evidence="4">
    <location>
        <begin position="12"/>
        <end position="145"/>
    </location>
</feature>
<sequence length="354" mass="40710">MRIDFLTSNLSVGGAERVMILLANHFTKKHQVNIVMLNDGVDYELDEGINLIDLNHVNFKIKKLQSLVNLLIHYKKKENRPDVIIPFITQVNLLGILVAKIYGFPVIASEHNSHLRKQTPIWLTNFTWKFIYPKSNFVTVLTPFDIPFFKKKKVNVVVMPNPSTFLPITENNHTRDKIILAVGGLDRYWNKGFDSLISIFKEVQKLEEDWKLQIIGNGDNGLDFLTKLVEKHELKEKVEFLGYKKNVSDYMYKSSIFILPSRLEGLPMVLLEAMSQGMACIAFDCKTGPSSIIVDKVNGFLIEDQNIEEMIEKLSLLMMNESLRKKLSNEGIKSLENFSIESIGNQWEKLFKQL</sequence>
<dbReference type="PANTHER" id="PTHR12526">
    <property type="entry name" value="GLYCOSYLTRANSFERASE"/>
    <property type="match status" value="1"/>
</dbReference>
<evidence type="ECO:0000259" key="4">
    <source>
        <dbReference type="Pfam" id="PF13439"/>
    </source>
</evidence>
<dbReference type="EMBL" id="FNMY01000006">
    <property type="protein sequence ID" value="SDX07588.1"/>
    <property type="molecule type" value="Genomic_DNA"/>
</dbReference>
<feature type="domain" description="Glycosyl transferase family 1" evidence="3">
    <location>
        <begin position="173"/>
        <end position="333"/>
    </location>
</feature>
<dbReference type="OrthoDB" id="9811239at2"/>
<reference evidence="6" key="1">
    <citation type="submission" date="2016-10" db="EMBL/GenBank/DDBJ databases">
        <authorList>
            <person name="Varghese N."/>
            <person name="Submissions S."/>
        </authorList>
    </citation>
    <scope>NUCLEOTIDE SEQUENCE [LARGE SCALE GENOMIC DNA]</scope>
    <source>
        <strain evidence="6">DSM 25030</strain>
    </source>
</reference>
<dbReference type="Pfam" id="PF00534">
    <property type="entry name" value="Glycos_transf_1"/>
    <property type="match status" value="1"/>
</dbReference>
<keyword evidence="1" id="KW-0328">Glycosyltransferase</keyword>
<accession>A0A1H2YS07</accession>
<evidence type="ECO:0000259" key="3">
    <source>
        <dbReference type="Pfam" id="PF00534"/>
    </source>
</evidence>
<evidence type="ECO:0000256" key="2">
    <source>
        <dbReference type="ARBA" id="ARBA00022679"/>
    </source>
</evidence>
<dbReference type="InterPro" id="IPR028098">
    <property type="entry name" value="Glyco_trans_4-like_N"/>
</dbReference>
<dbReference type="Gene3D" id="3.40.50.2000">
    <property type="entry name" value="Glycogen Phosphorylase B"/>
    <property type="match status" value="2"/>
</dbReference>
<keyword evidence="2 5" id="KW-0808">Transferase</keyword>
<dbReference type="InterPro" id="IPR001296">
    <property type="entry name" value="Glyco_trans_1"/>
</dbReference>
<dbReference type="CDD" id="cd03820">
    <property type="entry name" value="GT4_AmsD-like"/>
    <property type="match status" value="1"/>
</dbReference>
<dbReference type="SUPFAM" id="SSF53756">
    <property type="entry name" value="UDP-Glycosyltransferase/glycogen phosphorylase"/>
    <property type="match status" value="1"/>
</dbReference>
<dbReference type="Proteomes" id="UP000199592">
    <property type="component" value="Unassembled WGS sequence"/>
</dbReference>
<protein>
    <submittedName>
        <fullName evidence="5">Glycosyltransferase involved in cell wall bisynthesis</fullName>
    </submittedName>
</protein>
<keyword evidence="6" id="KW-1185">Reference proteome</keyword>
<evidence type="ECO:0000313" key="5">
    <source>
        <dbReference type="EMBL" id="SDX07588.1"/>
    </source>
</evidence>
<evidence type="ECO:0000313" key="6">
    <source>
        <dbReference type="Proteomes" id="UP000199592"/>
    </source>
</evidence>
<proteinExistence type="predicted"/>
<dbReference type="PANTHER" id="PTHR12526:SF629">
    <property type="entry name" value="TEICHURONIC ACID BIOSYNTHESIS GLYCOSYLTRANSFERASE TUAH-RELATED"/>
    <property type="match status" value="1"/>
</dbReference>
<organism evidence="5 6">
    <name type="scientific">Flagellimonas zhangzhouensis</name>
    <dbReference type="NCBI Taxonomy" id="1073328"/>
    <lineage>
        <taxon>Bacteria</taxon>
        <taxon>Pseudomonadati</taxon>
        <taxon>Bacteroidota</taxon>
        <taxon>Flavobacteriia</taxon>
        <taxon>Flavobacteriales</taxon>
        <taxon>Flavobacteriaceae</taxon>
        <taxon>Flagellimonas</taxon>
    </lineage>
</organism>
<dbReference type="GO" id="GO:0016757">
    <property type="term" value="F:glycosyltransferase activity"/>
    <property type="evidence" value="ECO:0007669"/>
    <property type="project" value="UniProtKB-KW"/>
</dbReference>
<gene>
    <name evidence="5" type="ORF">SAMN04487892_3174</name>
</gene>
<dbReference type="AlphaFoldDB" id="A0A1H2YS07"/>
<dbReference type="Pfam" id="PF13439">
    <property type="entry name" value="Glyco_transf_4"/>
    <property type="match status" value="1"/>
</dbReference>
<evidence type="ECO:0000256" key="1">
    <source>
        <dbReference type="ARBA" id="ARBA00022676"/>
    </source>
</evidence>
<dbReference type="RefSeq" id="WP_090298646.1">
    <property type="nucleotide sequence ID" value="NZ_FNKI01000005.1"/>
</dbReference>